<dbReference type="InterPro" id="IPR005031">
    <property type="entry name" value="COQ10_START"/>
</dbReference>
<dbReference type="InterPro" id="IPR010099">
    <property type="entry name" value="SDR39U1"/>
</dbReference>
<dbReference type="Proteomes" id="UP000262325">
    <property type="component" value="Unassembled WGS sequence"/>
</dbReference>
<evidence type="ECO:0000256" key="1">
    <source>
        <dbReference type="ARBA" id="ARBA00008918"/>
    </source>
</evidence>
<evidence type="ECO:0000259" key="4">
    <source>
        <dbReference type="Pfam" id="PF03364"/>
    </source>
</evidence>
<dbReference type="InterPro" id="IPR036291">
    <property type="entry name" value="NAD(P)-bd_dom_sf"/>
</dbReference>
<feature type="domain" description="DUF1731" evidence="5">
    <location>
        <begin position="411"/>
        <end position="451"/>
    </location>
</feature>
<evidence type="ECO:0000313" key="6">
    <source>
        <dbReference type="EMBL" id="HCW92301.1"/>
    </source>
</evidence>
<evidence type="ECO:0000259" key="3">
    <source>
        <dbReference type="Pfam" id="PF01370"/>
    </source>
</evidence>
<name>A0A3D5Q8Y2_FLESI</name>
<protein>
    <submittedName>
        <fullName evidence="6">TIGR01777 family protein</fullName>
    </submittedName>
</protein>
<evidence type="ECO:0000256" key="2">
    <source>
        <dbReference type="ARBA" id="ARBA00009353"/>
    </source>
</evidence>
<feature type="domain" description="NAD-dependent epimerase/dehydratase" evidence="3">
    <location>
        <begin position="161"/>
        <end position="287"/>
    </location>
</feature>
<dbReference type="EMBL" id="DPPF01000027">
    <property type="protein sequence ID" value="HCW92301.1"/>
    <property type="molecule type" value="Genomic_DNA"/>
</dbReference>
<comment type="similarity">
    <text evidence="1">Belongs to the ribosome association toxin RatA family.</text>
</comment>
<gene>
    <name evidence="6" type="ORF">DHM44_01320</name>
</gene>
<dbReference type="Gene3D" id="3.40.50.720">
    <property type="entry name" value="NAD(P)-binding Rossmann-like Domain"/>
    <property type="match status" value="1"/>
</dbReference>
<comment type="similarity">
    <text evidence="2">Belongs to the NAD(P)-dependent epimerase/dehydratase family. SDR39U1 subfamily.</text>
</comment>
<sequence length="458" mass="52505">MINTFKKELVVDYEVEKLFGYHERPGVLRRLTPPWVNAEVLREPDNLYAGSSAFIRLKKFGIKLNWEASHTEYDKNKFFKDIQIKGPFRFWQHSHCFKNISEHSSKLTDFVEYELPFSALLDIAAGGSVRKELERMFCYRHSVIKNDLSVIEKYDVPVKKILISGSSGVIGRELTTLLKMMGHKVYKLIRKKSNRTDEIVYEPYSGYISDSLEGFDIVIHLAGDPIGKGRWTDNKKKAIRESRINTTRFLVERIKQLENPPEVFFSASAIGYYGDKGETVADEECEKGTNFISDLCWDWEEEALKLKDTCRIVTGRFGVVLTLKGGALKEYYNFYRFGLGFKIDRGEQWVSWISLDDALYSVLECIFNKKIQGAVNIVSDLPVKQKDFAETLANFMKRPVPLKLPPSLVCGLFGQKGKEILLEGCKVTPSKLKEQKFSFFYNDLSSALLHLMGGKHDA</sequence>
<dbReference type="Gene3D" id="3.30.530.20">
    <property type="match status" value="1"/>
</dbReference>
<reference evidence="6 7" key="1">
    <citation type="journal article" date="2018" name="Nat. Biotechnol.">
        <title>A standardized bacterial taxonomy based on genome phylogeny substantially revises the tree of life.</title>
        <authorList>
            <person name="Parks D.H."/>
            <person name="Chuvochina M."/>
            <person name="Waite D.W."/>
            <person name="Rinke C."/>
            <person name="Skarshewski A."/>
            <person name="Chaumeil P.A."/>
            <person name="Hugenholtz P."/>
        </authorList>
    </citation>
    <scope>NUCLEOTIDE SEQUENCE [LARGE SCALE GENOMIC DNA]</scope>
    <source>
        <strain evidence="6">UBA8672</strain>
    </source>
</reference>
<proteinExistence type="inferred from homology"/>
<dbReference type="Pfam" id="PF01370">
    <property type="entry name" value="Epimerase"/>
    <property type="match status" value="1"/>
</dbReference>
<accession>A0A3D5Q8Y2</accession>
<dbReference type="RefSeq" id="WP_273264550.1">
    <property type="nucleotide sequence ID" value="NZ_JAAZVV010000001.1"/>
</dbReference>
<feature type="domain" description="Coenzyme Q-binding protein COQ10 START" evidence="4">
    <location>
        <begin position="11"/>
        <end position="135"/>
    </location>
</feature>
<dbReference type="NCBIfam" id="TIGR01777">
    <property type="entry name" value="yfcH"/>
    <property type="match status" value="1"/>
</dbReference>
<evidence type="ECO:0000313" key="7">
    <source>
        <dbReference type="Proteomes" id="UP000262325"/>
    </source>
</evidence>
<dbReference type="Pfam" id="PF03364">
    <property type="entry name" value="Polyketide_cyc"/>
    <property type="match status" value="1"/>
</dbReference>
<dbReference type="InterPro" id="IPR001509">
    <property type="entry name" value="Epimerase_deHydtase"/>
</dbReference>
<dbReference type="CDD" id="cd07820">
    <property type="entry name" value="SRPBCC_3"/>
    <property type="match status" value="1"/>
</dbReference>
<dbReference type="PANTHER" id="PTHR11092:SF0">
    <property type="entry name" value="EPIMERASE FAMILY PROTEIN SDR39U1"/>
    <property type="match status" value="1"/>
</dbReference>
<dbReference type="SUPFAM" id="SSF51735">
    <property type="entry name" value="NAD(P)-binding Rossmann-fold domains"/>
    <property type="match status" value="1"/>
</dbReference>
<organism evidence="6 7">
    <name type="scientific">Flexistipes sinusarabici</name>
    <dbReference type="NCBI Taxonomy" id="2352"/>
    <lineage>
        <taxon>Bacteria</taxon>
        <taxon>Pseudomonadati</taxon>
        <taxon>Deferribacterota</taxon>
        <taxon>Deferribacteres</taxon>
        <taxon>Deferribacterales</taxon>
        <taxon>Flexistipitaceae</taxon>
        <taxon>Flexistipes</taxon>
    </lineage>
</organism>
<dbReference type="AlphaFoldDB" id="A0A3D5Q8Y2"/>
<dbReference type="PANTHER" id="PTHR11092">
    <property type="entry name" value="SUGAR NUCLEOTIDE EPIMERASE RELATED"/>
    <property type="match status" value="1"/>
</dbReference>
<dbReference type="Pfam" id="PF08338">
    <property type="entry name" value="DUF1731"/>
    <property type="match status" value="1"/>
</dbReference>
<comment type="caution">
    <text evidence="6">The sequence shown here is derived from an EMBL/GenBank/DDBJ whole genome shotgun (WGS) entry which is preliminary data.</text>
</comment>
<evidence type="ECO:0000259" key="5">
    <source>
        <dbReference type="Pfam" id="PF08338"/>
    </source>
</evidence>
<dbReference type="InterPro" id="IPR013549">
    <property type="entry name" value="DUF1731"/>
</dbReference>
<dbReference type="SUPFAM" id="SSF55961">
    <property type="entry name" value="Bet v1-like"/>
    <property type="match status" value="1"/>
</dbReference>
<dbReference type="InterPro" id="IPR023393">
    <property type="entry name" value="START-like_dom_sf"/>
</dbReference>